<evidence type="ECO:0000256" key="3">
    <source>
        <dbReference type="ARBA" id="ARBA00022993"/>
    </source>
</evidence>
<keyword evidence="5" id="KW-1185">Reference proteome</keyword>
<dbReference type="AlphaFoldDB" id="A0A4P9YWR4"/>
<feature type="non-terminal residue" evidence="4">
    <location>
        <position position="1"/>
    </location>
</feature>
<evidence type="ECO:0000256" key="1">
    <source>
        <dbReference type="ARBA" id="ARBA00022741"/>
    </source>
</evidence>
<dbReference type="Pfam" id="PF03630">
    <property type="entry name" value="Fumble"/>
    <property type="match status" value="1"/>
</dbReference>
<proteinExistence type="predicted"/>
<dbReference type="EMBL" id="KZ990203">
    <property type="protein sequence ID" value="RKP24476.1"/>
    <property type="molecule type" value="Genomic_DNA"/>
</dbReference>
<dbReference type="GO" id="GO:0005524">
    <property type="term" value="F:ATP binding"/>
    <property type="evidence" value="ECO:0007669"/>
    <property type="project" value="UniProtKB-KW"/>
</dbReference>
<accession>A0A4P9YWR4</accession>
<dbReference type="PANTHER" id="PTHR12280">
    <property type="entry name" value="PANTOTHENATE KINASE"/>
    <property type="match status" value="1"/>
</dbReference>
<feature type="non-terminal residue" evidence="4">
    <location>
        <position position="155"/>
    </location>
</feature>
<evidence type="ECO:0000313" key="4">
    <source>
        <dbReference type="EMBL" id="RKP24476.1"/>
    </source>
</evidence>
<dbReference type="GO" id="GO:0005634">
    <property type="term" value="C:nucleus"/>
    <property type="evidence" value="ECO:0007669"/>
    <property type="project" value="TreeGrafter"/>
</dbReference>
<dbReference type="GO" id="GO:0004594">
    <property type="term" value="F:pantothenate kinase activity"/>
    <property type="evidence" value="ECO:0007669"/>
    <property type="project" value="TreeGrafter"/>
</dbReference>
<name>A0A4P9YWR4_9FUNG</name>
<protein>
    <submittedName>
        <fullName evidence="4">Type II pantothenate kinase</fullName>
    </submittedName>
</protein>
<dbReference type="GO" id="GO:0015937">
    <property type="term" value="P:coenzyme A biosynthetic process"/>
    <property type="evidence" value="ECO:0007669"/>
    <property type="project" value="UniProtKB-KW"/>
</dbReference>
<gene>
    <name evidence="4" type="ORF">SYNPS1DRAFT_1931</name>
</gene>
<evidence type="ECO:0000313" key="5">
    <source>
        <dbReference type="Proteomes" id="UP000278143"/>
    </source>
</evidence>
<keyword evidence="2" id="KW-0067">ATP-binding</keyword>
<evidence type="ECO:0000256" key="2">
    <source>
        <dbReference type="ARBA" id="ARBA00022840"/>
    </source>
</evidence>
<keyword evidence="3" id="KW-0173">Coenzyme A biosynthesis</keyword>
<keyword evidence="1" id="KW-0547">Nucleotide-binding</keyword>
<dbReference type="GO" id="GO:0005829">
    <property type="term" value="C:cytosol"/>
    <property type="evidence" value="ECO:0007669"/>
    <property type="project" value="TreeGrafter"/>
</dbReference>
<reference evidence="5" key="1">
    <citation type="journal article" date="2018" name="Nat. Microbiol.">
        <title>Leveraging single-cell genomics to expand the fungal tree of life.</title>
        <authorList>
            <person name="Ahrendt S.R."/>
            <person name="Quandt C.A."/>
            <person name="Ciobanu D."/>
            <person name="Clum A."/>
            <person name="Salamov A."/>
            <person name="Andreopoulos B."/>
            <person name="Cheng J.F."/>
            <person name="Woyke T."/>
            <person name="Pelin A."/>
            <person name="Henrissat B."/>
            <person name="Reynolds N.K."/>
            <person name="Benny G.L."/>
            <person name="Smith M.E."/>
            <person name="James T.Y."/>
            <person name="Grigoriev I.V."/>
        </authorList>
    </citation>
    <scope>NUCLEOTIDE SEQUENCE [LARGE SCALE GENOMIC DNA]</scope>
    <source>
        <strain evidence="5">Benny S71-1</strain>
    </source>
</reference>
<dbReference type="InterPro" id="IPR004567">
    <property type="entry name" value="Type_II_PanK"/>
</dbReference>
<sequence length="155" mass="17130">IGGSLIKVVYFSRRPGVAGGRLNFARFETSHIDACIEFLQTLIAESKSSDANGRPLQISATGGGAHKYHQLLLDRLNIDAHKEDEMECIITGIHFFIEHIPNEVFMLSEQGEMRFEETPKDRFPFLLVNIGSGVSLIKVTGPHEYERISGTSVGG</sequence>
<dbReference type="OrthoDB" id="498611at2759"/>
<keyword evidence="4" id="KW-0418">Kinase</keyword>
<dbReference type="SUPFAM" id="SSF53067">
    <property type="entry name" value="Actin-like ATPase domain"/>
    <property type="match status" value="1"/>
</dbReference>
<dbReference type="Proteomes" id="UP000278143">
    <property type="component" value="Unassembled WGS sequence"/>
</dbReference>
<dbReference type="Gene3D" id="3.30.420.510">
    <property type="match status" value="1"/>
</dbReference>
<keyword evidence="4" id="KW-0808">Transferase</keyword>
<dbReference type="PANTHER" id="PTHR12280:SF20">
    <property type="entry name" value="4'-PHOSPHOPANTETHEINE PHOSPHATASE"/>
    <property type="match status" value="1"/>
</dbReference>
<organism evidence="4 5">
    <name type="scientific">Syncephalis pseudoplumigaleata</name>
    <dbReference type="NCBI Taxonomy" id="1712513"/>
    <lineage>
        <taxon>Eukaryota</taxon>
        <taxon>Fungi</taxon>
        <taxon>Fungi incertae sedis</taxon>
        <taxon>Zoopagomycota</taxon>
        <taxon>Zoopagomycotina</taxon>
        <taxon>Zoopagomycetes</taxon>
        <taxon>Zoopagales</taxon>
        <taxon>Piptocephalidaceae</taxon>
        <taxon>Syncephalis</taxon>
    </lineage>
</organism>
<dbReference type="InterPro" id="IPR043129">
    <property type="entry name" value="ATPase_NBD"/>
</dbReference>